<dbReference type="SUPFAM" id="SSF51658">
    <property type="entry name" value="Xylose isomerase-like"/>
    <property type="match status" value="1"/>
</dbReference>
<evidence type="ECO:0000313" key="3">
    <source>
        <dbReference type="Proteomes" id="UP000719500"/>
    </source>
</evidence>
<proteinExistence type="predicted"/>
<dbReference type="EMBL" id="JACSNX010000007">
    <property type="protein sequence ID" value="MBM6851204.1"/>
    <property type="molecule type" value="Genomic_DNA"/>
</dbReference>
<feature type="domain" description="Xylose isomerase-like TIM barrel" evidence="1">
    <location>
        <begin position="20"/>
        <end position="306"/>
    </location>
</feature>
<dbReference type="GO" id="GO:0016853">
    <property type="term" value="F:isomerase activity"/>
    <property type="evidence" value="ECO:0007669"/>
    <property type="project" value="UniProtKB-KW"/>
</dbReference>
<reference evidence="2 3" key="1">
    <citation type="journal article" date="2021" name="Sci. Rep.">
        <title>The distribution of antibiotic resistance genes in chicken gut microbiota commensals.</title>
        <authorList>
            <person name="Juricova H."/>
            <person name="Matiasovicova J."/>
            <person name="Kubasova T."/>
            <person name="Cejkova D."/>
            <person name="Rychlik I."/>
        </authorList>
    </citation>
    <scope>NUCLEOTIDE SEQUENCE [LARGE SCALE GENOMIC DNA]</scope>
    <source>
        <strain evidence="2 3">An411</strain>
    </source>
</reference>
<dbReference type="InterPro" id="IPR036237">
    <property type="entry name" value="Xyl_isomerase-like_sf"/>
</dbReference>
<dbReference type="Gene3D" id="3.20.20.150">
    <property type="entry name" value="Divalent-metal-dependent TIM barrel enzymes"/>
    <property type="match status" value="1"/>
</dbReference>
<protein>
    <submittedName>
        <fullName evidence="2">Sugar phosphate isomerase/epimerase</fullName>
    </submittedName>
</protein>
<dbReference type="InterPro" id="IPR013022">
    <property type="entry name" value="Xyl_isomerase-like_TIM-brl"/>
</dbReference>
<keyword evidence="2" id="KW-0413">Isomerase</keyword>
<dbReference type="PANTHER" id="PTHR12110">
    <property type="entry name" value="HYDROXYPYRUVATE ISOMERASE"/>
    <property type="match status" value="1"/>
</dbReference>
<gene>
    <name evidence="2" type="ORF">H9X91_07115</name>
</gene>
<sequence length="310" mass="34264">MKLGLVTDCLADRSLEEAAAVCRRLGLEQVELGCGNWSPAPHVDLEKLTADAGARHRLLDTLAENGLTVSALNCSGNPLFPGEKGARDRAVAEGTFLLAEQLGLDTVVMMSGLPGGSPEDRTPTWIVTSWPPETEEILRYQWQAAVPVWKDLAARARDHGVRHIALEFHGWQLVYNVETLRRLQCEAGGDILGVNLDPSHLFWMGADPLEVARALSDCIYHVHIKDVRLEKAAGQNTLLDTKGVLEFASRSWNFVTPGRGHDAAWWRRFLETLRDCGYDGPLSIEQEDYTIPLEEALDQAVSLLRQVLPA</sequence>
<comment type="caution">
    <text evidence="2">The sequence shown here is derived from an EMBL/GenBank/DDBJ whole genome shotgun (WGS) entry which is preliminary data.</text>
</comment>
<keyword evidence="3" id="KW-1185">Reference proteome</keyword>
<dbReference type="Pfam" id="PF01261">
    <property type="entry name" value="AP_endonuc_2"/>
    <property type="match status" value="1"/>
</dbReference>
<evidence type="ECO:0000259" key="1">
    <source>
        <dbReference type="Pfam" id="PF01261"/>
    </source>
</evidence>
<name>A0ABS2FU97_9FIRM</name>
<organism evidence="2 3">
    <name type="scientific">Oscillibacter valericigenes</name>
    <dbReference type="NCBI Taxonomy" id="351091"/>
    <lineage>
        <taxon>Bacteria</taxon>
        <taxon>Bacillati</taxon>
        <taxon>Bacillota</taxon>
        <taxon>Clostridia</taxon>
        <taxon>Eubacteriales</taxon>
        <taxon>Oscillospiraceae</taxon>
        <taxon>Oscillibacter</taxon>
    </lineage>
</organism>
<dbReference type="Proteomes" id="UP000719500">
    <property type="component" value="Unassembled WGS sequence"/>
</dbReference>
<dbReference type="InterPro" id="IPR050312">
    <property type="entry name" value="IolE/XylAMocC-like"/>
</dbReference>
<dbReference type="RefSeq" id="WP_204803877.1">
    <property type="nucleotide sequence ID" value="NZ_JACSNX010000007.1"/>
</dbReference>
<dbReference type="PANTHER" id="PTHR12110:SF21">
    <property type="entry name" value="XYLOSE ISOMERASE-LIKE TIM BARREL DOMAIN-CONTAINING PROTEIN"/>
    <property type="match status" value="1"/>
</dbReference>
<evidence type="ECO:0000313" key="2">
    <source>
        <dbReference type="EMBL" id="MBM6851204.1"/>
    </source>
</evidence>
<accession>A0ABS2FU97</accession>